<evidence type="ECO:0008006" key="6">
    <source>
        <dbReference type="Google" id="ProtNLM"/>
    </source>
</evidence>
<dbReference type="Gene3D" id="3.40.50.410">
    <property type="entry name" value="von Willebrand factor, type A domain"/>
    <property type="match status" value="1"/>
</dbReference>
<protein>
    <recommendedName>
        <fullName evidence="6">VWFA domain-containing protein</fullName>
    </recommendedName>
</protein>
<keyword evidence="5" id="KW-1185">Reference proteome</keyword>
<evidence type="ECO:0000313" key="5">
    <source>
        <dbReference type="Proteomes" id="UP000464378"/>
    </source>
</evidence>
<keyword evidence="1" id="KW-0812">Transmembrane</keyword>
<dbReference type="InterPro" id="IPR029062">
    <property type="entry name" value="Class_I_gatase-like"/>
</dbReference>
<dbReference type="InterPro" id="IPR002035">
    <property type="entry name" value="VWF_A"/>
</dbReference>
<dbReference type="SUPFAM" id="SSF53300">
    <property type="entry name" value="vWA-like"/>
    <property type="match status" value="1"/>
</dbReference>
<sequence>MSFLGITFLSPMFLAGLLSAAIPLVIHLSRSRRTKTLRFSTTRFFNDQFLRSYRMSRLKEIWLLLCRMALFALLAMALARPLVLPQGSPTLLGGSRAVVLVVDTSASMGARDGEQTLLDRAKRASREILETLREGDVANVIESVRRDAGPLVQFPEMTPQLGDLRQSIDQLEVRDLGTDLRAALERAELLLRGSPATSKEIYLLSDFQDAGWDNSEAEGQSAGSDCSVTWVRIQPQQPENLSITAVQYGSARPMIGVPFEIKPFVVFQGSRTQATVRLIVDGKPVAERTLERTSTTAWATPRFHVSFATAGWHSGYVEVDDPQLPQDNRRYFALEVLDSVKLLAVNGAPSSIAEQDELFFLKAALRATDRESGRSSFEIATVSTGEFIGKDLAALREFPLIVLANVEALPVPIVEKLEQYVDSGGRLLVILGDRVIPGAYAEALAAPGRLHGGLLPGKLTRLVGDPRGSENFASIGDVNADVVAVAAFADPKFGNLNTVRLKAYWQFDSGDWPIWMKSSNGDPLLVEKPFGQGAVLLCAFPVDRDWSNFPVRPAFLPWTHRIVGYLAQDSRGGQSFAQSGETLIVPTSLPGTAPMIGKAPNPDGQPGTTPIYPEPAIDDSQRLEIRNIEPIGVYSFARADAPDRPILVAVNLESYESELNYLDRWFAEQSPEVEPRQAVESGLRKLLPSYPAEMVRYVADAESVAEAASTARRGVKLWDLVLMVVLALALLEPFVANWISAKHYGKPTELAEARPVRGSQGAAS</sequence>
<dbReference type="RefSeq" id="WP_162657721.1">
    <property type="nucleotide sequence ID" value="NZ_LR593887.1"/>
</dbReference>
<dbReference type="InterPro" id="IPR011933">
    <property type="entry name" value="Double_TM_dom"/>
</dbReference>
<evidence type="ECO:0000313" key="4">
    <source>
        <dbReference type="EMBL" id="VIP02555.1"/>
    </source>
</evidence>
<dbReference type="Pfam" id="PF07584">
    <property type="entry name" value="BatA"/>
    <property type="match status" value="1"/>
</dbReference>
<keyword evidence="1" id="KW-1133">Transmembrane helix</keyword>
<evidence type="ECO:0000259" key="3">
    <source>
        <dbReference type="Pfam" id="PF13519"/>
    </source>
</evidence>
<evidence type="ECO:0000256" key="1">
    <source>
        <dbReference type="SAM" id="Phobius"/>
    </source>
</evidence>
<dbReference type="KEGG" id="tim:GMBLW1_14050"/>
<dbReference type="SUPFAM" id="SSF52317">
    <property type="entry name" value="Class I glutamine amidotransferase-like"/>
    <property type="match status" value="1"/>
</dbReference>
<dbReference type="CDD" id="cd03143">
    <property type="entry name" value="A4_beta-galactosidase_middle_domain"/>
    <property type="match status" value="1"/>
</dbReference>
<dbReference type="NCBIfam" id="TIGR02226">
    <property type="entry name" value="two_anch"/>
    <property type="match status" value="1"/>
</dbReference>
<dbReference type="InterPro" id="IPR024163">
    <property type="entry name" value="Aerotolerance_reg_N"/>
</dbReference>
<dbReference type="Proteomes" id="UP000464378">
    <property type="component" value="Chromosome"/>
</dbReference>
<dbReference type="PANTHER" id="PTHR37464:SF1">
    <property type="entry name" value="BLL2463 PROTEIN"/>
    <property type="match status" value="1"/>
</dbReference>
<evidence type="ECO:0000259" key="2">
    <source>
        <dbReference type="Pfam" id="PF07584"/>
    </source>
</evidence>
<gene>
    <name evidence="4" type="ORF">GMBLW1_14050</name>
</gene>
<name>A0A6C2YNB7_9BACT</name>
<dbReference type="InterPro" id="IPR036465">
    <property type="entry name" value="vWFA_dom_sf"/>
</dbReference>
<organism evidence="4">
    <name type="scientific">Tuwongella immobilis</name>
    <dbReference type="NCBI Taxonomy" id="692036"/>
    <lineage>
        <taxon>Bacteria</taxon>
        <taxon>Pseudomonadati</taxon>
        <taxon>Planctomycetota</taxon>
        <taxon>Planctomycetia</taxon>
        <taxon>Gemmatales</taxon>
        <taxon>Gemmataceae</taxon>
        <taxon>Tuwongella</taxon>
    </lineage>
</organism>
<dbReference type="AlphaFoldDB" id="A0A6C2YNB7"/>
<reference evidence="4" key="1">
    <citation type="submission" date="2019-04" db="EMBL/GenBank/DDBJ databases">
        <authorList>
            <consortium name="Science for Life Laboratories"/>
        </authorList>
    </citation>
    <scope>NUCLEOTIDE SEQUENCE</scope>
    <source>
        <strain evidence="4">MBLW1</strain>
    </source>
</reference>
<dbReference type="Pfam" id="PF13519">
    <property type="entry name" value="VWA_2"/>
    <property type="match status" value="1"/>
</dbReference>
<proteinExistence type="predicted"/>
<dbReference type="InParanoid" id="A0A6C2YNB7"/>
<feature type="transmembrane region" description="Helical" evidence="1">
    <location>
        <begin position="61"/>
        <end position="79"/>
    </location>
</feature>
<dbReference type="EMBL" id="LR586016">
    <property type="protein sequence ID" value="VIP02555.1"/>
    <property type="molecule type" value="Genomic_DNA"/>
</dbReference>
<feature type="transmembrane region" description="Helical" evidence="1">
    <location>
        <begin position="6"/>
        <end position="28"/>
    </location>
</feature>
<dbReference type="EMBL" id="LR593887">
    <property type="protein sequence ID" value="VTS01754.1"/>
    <property type="molecule type" value="Genomic_DNA"/>
</dbReference>
<accession>A0A6C2YNB7</accession>
<feature type="domain" description="Aerotolerance regulator N-terminal" evidence="2">
    <location>
        <begin position="6"/>
        <end position="81"/>
    </location>
</feature>
<dbReference type="Gene3D" id="3.40.50.880">
    <property type="match status" value="1"/>
</dbReference>
<keyword evidence="1" id="KW-0472">Membrane</keyword>
<dbReference type="PANTHER" id="PTHR37464">
    <property type="entry name" value="BLL2463 PROTEIN"/>
    <property type="match status" value="1"/>
</dbReference>
<feature type="domain" description="VWFA" evidence="3">
    <location>
        <begin position="98"/>
        <end position="207"/>
    </location>
</feature>